<reference evidence="2" key="1">
    <citation type="submission" date="2016-10" db="EMBL/GenBank/DDBJ databases">
        <title>Sequence of Gallionella enrichment culture.</title>
        <authorList>
            <person name="Poehlein A."/>
            <person name="Muehling M."/>
            <person name="Daniel R."/>
        </authorList>
    </citation>
    <scope>NUCLEOTIDE SEQUENCE</scope>
</reference>
<evidence type="ECO:0000256" key="1">
    <source>
        <dbReference type="SAM" id="MobiDB-lite"/>
    </source>
</evidence>
<protein>
    <submittedName>
        <fullName evidence="2">Uncharacterized protein</fullName>
    </submittedName>
</protein>
<sequence length="112" mass="12521">MNQPTPFNPVRAVSDVGSFGASMPEAAKLTHNASGPFAAYYVPVSFVAKDWNVTPRRIRALLSAGRLAGQLQDNGYWEVRFPYLFTFGTRGPSLKRQQRPAKRLKKPELRAE</sequence>
<dbReference type="AlphaFoldDB" id="A0A1J5R663"/>
<comment type="caution">
    <text evidence="2">The sequence shown here is derived from an EMBL/GenBank/DDBJ whole genome shotgun (WGS) entry which is preliminary data.</text>
</comment>
<gene>
    <name evidence="2" type="ORF">GALL_305850</name>
</gene>
<name>A0A1J5R663_9ZZZZ</name>
<feature type="region of interest" description="Disordered" evidence="1">
    <location>
        <begin position="91"/>
        <end position="112"/>
    </location>
</feature>
<proteinExistence type="predicted"/>
<dbReference type="EMBL" id="MLJW01000417">
    <property type="protein sequence ID" value="OIQ87535.1"/>
    <property type="molecule type" value="Genomic_DNA"/>
</dbReference>
<organism evidence="2">
    <name type="scientific">mine drainage metagenome</name>
    <dbReference type="NCBI Taxonomy" id="410659"/>
    <lineage>
        <taxon>unclassified sequences</taxon>
        <taxon>metagenomes</taxon>
        <taxon>ecological metagenomes</taxon>
    </lineage>
</organism>
<evidence type="ECO:0000313" key="2">
    <source>
        <dbReference type="EMBL" id="OIQ87535.1"/>
    </source>
</evidence>
<accession>A0A1J5R663</accession>
<feature type="compositionally biased region" description="Basic residues" evidence="1">
    <location>
        <begin position="96"/>
        <end position="105"/>
    </location>
</feature>